<evidence type="ECO:0000259" key="2">
    <source>
        <dbReference type="Pfam" id="PF18962"/>
    </source>
</evidence>
<evidence type="ECO:0000313" key="4">
    <source>
        <dbReference type="Proteomes" id="UP000625735"/>
    </source>
</evidence>
<sequence length="281" mass="31415">MKTKLLLIVILFPITAICQDYFPMLNNSSWHVLMATQLGPSHFSITPDGQATFNGITYNKYIQPYFGEVYLREDVATKKVYKFYNNADVLLFDFSLQAGSIVTLANGVSYYVESITNINVVGGQRKKFFLYRMDGFGFNETWIEGVGNIEHPVSASYELVSDPVFYLECSSQNNTPIYNRGLADGTVPTNCASLSTEDFWKDDITISPNPFKEQVVISSSSGFINASYCLYNSLGQIVKESPRNSDDVIAISRDNLEAGVYYLQITQDGKKCKVAKICIAN</sequence>
<reference evidence="3" key="2">
    <citation type="submission" date="2020-09" db="EMBL/GenBank/DDBJ databases">
        <authorList>
            <person name="Sun Q."/>
            <person name="Zhou Y."/>
        </authorList>
    </citation>
    <scope>NUCLEOTIDE SEQUENCE</scope>
    <source>
        <strain evidence="3">CGMCC 1.12506</strain>
    </source>
</reference>
<organism evidence="3 4">
    <name type="scientific">Flavobacterium orientale</name>
    <dbReference type="NCBI Taxonomy" id="1756020"/>
    <lineage>
        <taxon>Bacteria</taxon>
        <taxon>Pseudomonadati</taxon>
        <taxon>Bacteroidota</taxon>
        <taxon>Flavobacteriia</taxon>
        <taxon>Flavobacteriales</taxon>
        <taxon>Flavobacteriaceae</taxon>
        <taxon>Flavobacterium</taxon>
    </lineage>
</organism>
<keyword evidence="4" id="KW-1185">Reference proteome</keyword>
<protein>
    <recommendedName>
        <fullName evidence="2">Secretion system C-terminal sorting domain-containing protein</fullName>
    </recommendedName>
</protein>
<dbReference type="RefSeq" id="WP_188362529.1">
    <property type="nucleotide sequence ID" value="NZ_BMFG01000008.1"/>
</dbReference>
<dbReference type="Pfam" id="PF18962">
    <property type="entry name" value="Por_Secre_tail"/>
    <property type="match status" value="1"/>
</dbReference>
<evidence type="ECO:0000256" key="1">
    <source>
        <dbReference type="ARBA" id="ARBA00022729"/>
    </source>
</evidence>
<dbReference type="NCBIfam" id="TIGR04183">
    <property type="entry name" value="Por_Secre_tail"/>
    <property type="match status" value="1"/>
</dbReference>
<accession>A0A916Y4H5</accession>
<comment type="caution">
    <text evidence="3">The sequence shown here is derived from an EMBL/GenBank/DDBJ whole genome shotgun (WGS) entry which is preliminary data.</text>
</comment>
<gene>
    <name evidence="3" type="ORF">GCM10011343_20980</name>
</gene>
<reference evidence="3" key="1">
    <citation type="journal article" date="2014" name="Int. J. Syst. Evol. Microbiol.">
        <title>Complete genome sequence of Corynebacterium casei LMG S-19264T (=DSM 44701T), isolated from a smear-ripened cheese.</title>
        <authorList>
            <consortium name="US DOE Joint Genome Institute (JGI-PGF)"/>
            <person name="Walter F."/>
            <person name="Albersmeier A."/>
            <person name="Kalinowski J."/>
            <person name="Ruckert C."/>
        </authorList>
    </citation>
    <scope>NUCLEOTIDE SEQUENCE</scope>
    <source>
        <strain evidence="3">CGMCC 1.12506</strain>
    </source>
</reference>
<dbReference type="Proteomes" id="UP000625735">
    <property type="component" value="Unassembled WGS sequence"/>
</dbReference>
<dbReference type="EMBL" id="BMFG01000008">
    <property type="protein sequence ID" value="GGD30633.1"/>
    <property type="molecule type" value="Genomic_DNA"/>
</dbReference>
<dbReference type="AlphaFoldDB" id="A0A916Y4H5"/>
<name>A0A916Y4H5_9FLAO</name>
<proteinExistence type="predicted"/>
<dbReference type="InterPro" id="IPR026444">
    <property type="entry name" value="Secre_tail"/>
</dbReference>
<keyword evidence="1" id="KW-0732">Signal</keyword>
<feature type="domain" description="Secretion system C-terminal sorting" evidence="2">
    <location>
        <begin position="206"/>
        <end position="278"/>
    </location>
</feature>
<evidence type="ECO:0000313" key="3">
    <source>
        <dbReference type="EMBL" id="GGD30633.1"/>
    </source>
</evidence>